<dbReference type="PROSITE" id="PS00058">
    <property type="entry name" value="DNA_MISMATCH_REPAIR_1"/>
    <property type="match status" value="1"/>
</dbReference>
<feature type="compositionally biased region" description="Low complexity" evidence="6">
    <location>
        <begin position="359"/>
        <end position="389"/>
    </location>
</feature>
<dbReference type="InterPro" id="IPR002099">
    <property type="entry name" value="MutL/Mlh/PMS"/>
</dbReference>
<dbReference type="FunFam" id="3.30.565.10:FF:000079">
    <property type="entry name" value="DNA mismatch repair protein MLH"/>
    <property type="match status" value="1"/>
</dbReference>
<dbReference type="InterPro" id="IPR020568">
    <property type="entry name" value="Ribosomal_Su5_D2-typ_SF"/>
</dbReference>
<reference evidence="9" key="1">
    <citation type="submission" date="2016-11" db="UniProtKB">
        <authorList>
            <consortium name="WormBaseParasite"/>
        </authorList>
    </citation>
    <scope>IDENTIFICATION</scope>
</reference>
<feature type="compositionally biased region" description="Polar residues" evidence="6">
    <location>
        <begin position="704"/>
        <end position="713"/>
    </location>
</feature>
<dbReference type="PANTHER" id="PTHR10073">
    <property type="entry name" value="DNA MISMATCH REPAIR PROTEIN MLH, PMS, MUTL"/>
    <property type="match status" value="1"/>
</dbReference>
<dbReference type="Gene3D" id="3.30.565.10">
    <property type="entry name" value="Histidine kinase-like ATPase, C-terminal domain"/>
    <property type="match status" value="1"/>
</dbReference>
<organism evidence="8 9">
    <name type="scientific">Macrostomum lignano</name>
    <dbReference type="NCBI Taxonomy" id="282301"/>
    <lineage>
        <taxon>Eukaryota</taxon>
        <taxon>Metazoa</taxon>
        <taxon>Spiralia</taxon>
        <taxon>Lophotrochozoa</taxon>
        <taxon>Platyhelminthes</taxon>
        <taxon>Rhabditophora</taxon>
        <taxon>Macrostomorpha</taxon>
        <taxon>Macrostomida</taxon>
        <taxon>Macrostomidae</taxon>
        <taxon>Macrostomum</taxon>
    </lineage>
</organism>
<keyword evidence="8" id="KW-1185">Reference proteome</keyword>
<dbReference type="InterPro" id="IPR013507">
    <property type="entry name" value="DNA_mismatch_S5_2-like"/>
</dbReference>
<keyword evidence="5" id="KW-0539">Nucleus</keyword>
<dbReference type="CDD" id="cd16926">
    <property type="entry name" value="HATPase_MutL-MLH-PMS-like"/>
    <property type="match status" value="1"/>
</dbReference>
<dbReference type="Proteomes" id="UP000095280">
    <property type="component" value="Unplaced"/>
</dbReference>
<dbReference type="InterPro" id="IPR036890">
    <property type="entry name" value="HATPase_C_sf"/>
</dbReference>
<dbReference type="WBParaSite" id="maker-uti_cns_0048948-snap-gene-0.3-mRNA-1">
    <property type="protein sequence ID" value="maker-uti_cns_0048948-snap-gene-0.3-mRNA-1"/>
    <property type="gene ID" value="maker-uti_cns_0048948-snap-gene-0.3"/>
</dbReference>
<evidence type="ECO:0000256" key="1">
    <source>
        <dbReference type="ARBA" id="ARBA00004123"/>
    </source>
</evidence>
<evidence type="ECO:0000256" key="2">
    <source>
        <dbReference type="ARBA" id="ARBA00006082"/>
    </source>
</evidence>
<dbReference type="Pfam" id="PF01119">
    <property type="entry name" value="DNA_mis_repair"/>
    <property type="match status" value="1"/>
</dbReference>
<dbReference type="SUPFAM" id="SSF54211">
    <property type="entry name" value="Ribosomal protein S5 domain 2-like"/>
    <property type="match status" value="1"/>
</dbReference>
<feature type="region of interest" description="Disordered" evidence="6">
    <location>
        <begin position="359"/>
        <end position="437"/>
    </location>
</feature>
<keyword evidence="3" id="KW-0227">DNA damage</keyword>
<dbReference type="FunFam" id="3.30.230.10:FF:000014">
    <property type="entry name" value="DNA mismatch repair protein Mlh1"/>
    <property type="match status" value="1"/>
</dbReference>
<dbReference type="GO" id="GO:0005524">
    <property type="term" value="F:ATP binding"/>
    <property type="evidence" value="ECO:0007669"/>
    <property type="project" value="InterPro"/>
</dbReference>
<evidence type="ECO:0000256" key="6">
    <source>
        <dbReference type="SAM" id="MobiDB-lite"/>
    </source>
</evidence>
<dbReference type="InterPro" id="IPR014762">
    <property type="entry name" value="DNA_mismatch_repair_CS"/>
</dbReference>
<evidence type="ECO:0000256" key="4">
    <source>
        <dbReference type="ARBA" id="ARBA00023204"/>
    </source>
</evidence>
<dbReference type="GO" id="GO:0006298">
    <property type="term" value="P:mismatch repair"/>
    <property type="evidence" value="ECO:0007669"/>
    <property type="project" value="InterPro"/>
</dbReference>
<dbReference type="GO" id="GO:0030983">
    <property type="term" value="F:mismatched DNA binding"/>
    <property type="evidence" value="ECO:0007669"/>
    <property type="project" value="InterPro"/>
</dbReference>
<proteinExistence type="inferred from homology"/>
<evidence type="ECO:0000259" key="7">
    <source>
        <dbReference type="SMART" id="SM01340"/>
    </source>
</evidence>
<protein>
    <submittedName>
        <fullName evidence="9">DNA_mis_repair domain-containing protein</fullName>
    </submittedName>
</protein>
<evidence type="ECO:0000256" key="3">
    <source>
        <dbReference type="ARBA" id="ARBA00022763"/>
    </source>
</evidence>
<dbReference type="GO" id="GO:0140664">
    <property type="term" value="F:ATP-dependent DNA damage sensor activity"/>
    <property type="evidence" value="ECO:0007669"/>
    <property type="project" value="InterPro"/>
</dbReference>
<comment type="similarity">
    <text evidence="2">Belongs to the DNA mismatch repair MutL/HexB family.</text>
</comment>
<dbReference type="PANTHER" id="PTHR10073:SF12">
    <property type="entry name" value="DNA MISMATCH REPAIR PROTEIN MLH1"/>
    <property type="match status" value="1"/>
</dbReference>
<comment type="subcellular location">
    <subcellularLocation>
        <location evidence="1">Nucleus</location>
    </subcellularLocation>
</comment>
<dbReference type="AlphaFoldDB" id="A0A1I8JLD4"/>
<dbReference type="SUPFAM" id="SSF55874">
    <property type="entry name" value="ATPase domain of HSP90 chaperone/DNA topoisomerase II/histidine kinase"/>
    <property type="match status" value="1"/>
</dbReference>
<dbReference type="Pfam" id="PF13589">
    <property type="entry name" value="HATPase_c_3"/>
    <property type="match status" value="1"/>
</dbReference>
<name>A0A1I8JLD4_9PLAT</name>
<accession>A0A1I8JLD4</accession>
<dbReference type="Gene3D" id="3.30.230.10">
    <property type="match status" value="1"/>
</dbReference>
<dbReference type="SMART" id="SM01340">
    <property type="entry name" value="DNA_mis_repair"/>
    <property type="match status" value="1"/>
</dbReference>
<evidence type="ECO:0000313" key="9">
    <source>
        <dbReference type="WBParaSite" id="maker-uti_cns_0048948-snap-gene-0.3-mRNA-1"/>
    </source>
</evidence>
<dbReference type="NCBIfam" id="TIGR00585">
    <property type="entry name" value="mutl"/>
    <property type="match status" value="1"/>
</dbReference>
<feature type="region of interest" description="Disordered" evidence="6">
    <location>
        <begin position="692"/>
        <end position="717"/>
    </location>
</feature>
<evidence type="ECO:0000313" key="8">
    <source>
        <dbReference type="Proteomes" id="UP000095280"/>
    </source>
</evidence>
<dbReference type="InterPro" id="IPR038973">
    <property type="entry name" value="MutL/Mlh/Pms-like"/>
</dbReference>
<evidence type="ECO:0000256" key="5">
    <source>
        <dbReference type="ARBA" id="ARBA00023242"/>
    </source>
</evidence>
<sequence length="763" mass="83900">MLEQQAPDSLPRIQRLDETVVNRIAAGEVIQRPFNAVKELLENSIDAGSTLVQIIARDGGNKLLQIIDNGCGIRFDDMPIVCERFTTSKLAAFTDLRSLNTHGFRGEALASISHVAHVSIVSKTAEAECAYRGEYFEGKLKAPVKYVPGNQGTTITAEDLFFNVPIRRRTLKSATEEFKKIVEVVSLYSLHYPRVGMSVRKAGSDGLTALKTPADSTPQNIRLMVGAEAADALIHVNHEDKRLEFSLDAFVTGPSFAGRKTQLVLFINHRLVESARLRRAMESAFTEALPRGAQPFAYVSLQIAPHNVDVNVHPTKHEVFFLHQDAIADAIQSRIVAALAAGRQSMTFLVQSVLPSNKQEQQQQQQKQSPVPRAAASQQLSQSASSSQSVIRSRVEPGVTNIEAFFGPAQKRPKLGADSGEAPDEDNNADGEPRQSRPLFGAANLTAANSASIVIDKGADCVRQSPTQTSVQLVGSSHSAAIAAPSPGQHRRVMRLQCVFRMQRSVEAQADAELCAQFRKLVFVGCIDRRLALAQCDCDLLLLNMQLLSEKYFYQVMCRDFGNFEVLALSEPAPVRRLLTALLSSPAYRTLAGPDCSTAGAEQLIERFLTVLQSRSMMLLDYFSMEIDSDGNVLSLPLLLKKFQPDLDYLGVYLLRLATKVDWNTESACFETFCRETAKFYALKAPFPGAAAPEPGAEDDAAPHSTQASQASTARRDPIERSVELALFPSMRAQFKPDTDCRNSRAMGKLVSLQDMYRVFERC</sequence>
<dbReference type="GO" id="GO:0032389">
    <property type="term" value="C:MutLalpha complex"/>
    <property type="evidence" value="ECO:0007669"/>
    <property type="project" value="TreeGrafter"/>
</dbReference>
<dbReference type="GO" id="GO:0016887">
    <property type="term" value="F:ATP hydrolysis activity"/>
    <property type="evidence" value="ECO:0007669"/>
    <property type="project" value="InterPro"/>
</dbReference>
<dbReference type="InterPro" id="IPR014721">
    <property type="entry name" value="Ribsml_uS5_D2-typ_fold_subgr"/>
</dbReference>
<feature type="domain" description="DNA mismatch repair protein S5" evidence="7">
    <location>
        <begin position="221"/>
        <end position="340"/>
    </location>
</feature>
<dbReference type="Pfam" id="PF16413">
    <property type="entry name" value="Mlh1_C"/>
    <property type="match status" value="1"/>
</dbReference>
<dbReference type="InterPro" id="IPR032189">
    <property type="entry name" value="Mlh1_C"/>
</dbReference>
<keyword evidence="4" id="KW-0234">DNA repair</keyword>